<evidence type="ECO:0000256" key="2">
    <source>
        <dbReference type="ARBA" id="ARBA00005683"/>
    </source>
</evidence>
<comment type="function">
    <text evidence="8">Ligand for members of the frizzled family of seven transmembrane receptors.</text>
</comment>
<dbReference type="Proteomes" id="UP000053268">
    <property type="component" value="Unassembled WGS sequence"/>
</dbReference>
<evidence type="ECO:0000256" key="4">
    <source>
        <dbReference type="ARBA" id="ARBA00022525"/>
    </source>
</evidence>
<evidence type="ECO:0000256" key="3">
    <source>
        <dbReference type="ARBA" id="ARBA00022473"/>
    </source>
</evidence>
<dbReference type="GO" id="GO:0030182">
    <property type="term" value="P:neuron differentiation"/>
    <property type="evidence" value="ECO:0007669"/>
    <property type="project" value="TreeGrafter"/>
</dbReference>
<keyword evidence="5" id="KW-0272">Extracellular matrix</keyword>
<proteinExistence type="inferred from homology"/>
<dbReference type="GO" id="GO:0060070">
    <property type="term" value="P:canonical Wnt signaling pathway"/>
    <property type="evidence" value="ECO:0007669"/>
    <property type="project" value="TreeGrafter"/>
</dbReference>
<dbReference type="InterPro" id="IPR005817">
    <property type="entry name" value="Wnt"/>
</dbReference>
<dbReference type="GO" id="GO:0045165">
    <property type="term" value="P:cell fate commitment"/>
    <property type="evidence" value="ECO:0007669"/>
    <property type="project" value="TreeGrafter"/>
</dbReference>
<keyword evidence="10" id="KW-1185">Reference proteome</keyword>
<keyword evidence="7" id="KW-1015">Disulfide bond</keyword>
<evidence type="ECO:0000256" key="6">
    <source>
        <dbReference type="ARBA" id="ARBA00022687"/>
    </source>
</evidence>
<gene>
    <name evidence="9" type="ORF">RR46_13178</name>
</gene>
<name>A0A194PLZ9_PAPXU</name>
<dbReference type="GO" id="GO:0005615">
    <property type="term" value="C:extracellular space"/>
    <property type="evidence" value="ECO:0007669"/>
    <property type="project" value="TreeGrafter"/>
</dbReference>
<evidence type="ECO:0000313" key="9">
    <source>
        <dbReference type="EMBL" id="KPI94013.1"/>
    </source>
</evidence>
<keyword evidence="4" id="KW-0964">Secreted</keyword>
<reference evidence="9 10" key="1">
    <citation type="journal article" date="2015" name="Nat. Commun.">
        <title>Outbred genome sequencing and CRISPR/Cas9 gene editing in butterflies.</title>
        <authorList>
            <person name="Li X."/>
            <person name="Fan D."/>
            <person name="Zhang W."/>
            <person name="Liu G."/>
            <person name="Zhang L."/>
            <person name="Zhao L."/>
            <person name="Fang X."/>
            <person name="Chen L."/>
            <person name="Dong Y."/>
            <person name="Chen Y."/>
            <person name="Ding Y."/>
            <person name="Zhao R."/>
            <person name="Feng M."/>
            <person name="Zhu Y."/>
            <person name="Feng Y."/>
            <person name="Jiang X."/>
            <person name="Zhu D."/>
            <person name="Xiang H."/>
            <person name="Feng X."/>
            <person name="Li S."/>
            <person name="Wang J."/>
            <person name="Zhang G."/>
            <person name="Kronforst M.R."/>
            <person name="Wang W."/>
        </authorList>
    </citation>
    <scope>NUCLEOTIDE SEQUENCE [LARGE SCALE GENOMIC DNA]</scope>
    <source>
        <strain evidence="9">Ya'a_city_454_Px</strain>
        <tissue evidence="9">Whole body</tissue>
    </source>
</reference>
<accession>A0A194PLZ9</accession>
<dbReference type="SMART" id="SM00097">
    <property type="entry name" value="WNT1"/>
    <property type="match status" value="1"/>
</dbReference>
<dbReference type="PANTHER" id="PTHR12027">
    <property type="entry name" value="WNT RELATED"/>
    <property type="match status" value="1"/>
</dbReference>
<evidence type="ECO:0000256" key="7">
    <source>
        <dbReference type="ARBA" id="ARBA00023157"/>
    </source>
</evidence>
<keyword evidence="6 8" id="KW-0879">Wnt signaling pathway</keyword>
<dbReference type="AlphaFoldDB" id="A0A194PLZ9"/>
<evidence type="ECO:0000313" key="10">
    <source>
        <dbReference type="Proteomes" id="UP000053268"/>
    </source>
</evidence>
<dbReference type="EMBL" id="KQ459601">
    <property type="protein sequence ID" value="KPI94013.1"/>
    <property type="molecule type" value="Genomic_DNA"/>
</dbReference>
<comment type="similarity">
    <text evidence="2 8">Belongs to the Wnt family.</text>
</comment>
<dbReference type="STRING" id="66420.A0A194PLZ9"/>
<evidence type="ECO:0000256" key="5">
    <source>
        <dbReference type="ARBA" id="ARBA00022530"/>
    </source>
</evidence>
<dbReference type="PANTHER" id="PTHR12027:SF98">
    <property type="entry name" value="PROTEIN WNT"/>
    <property type="match status" value="1"/>
</dbReference>
<evidence type="ECO:0000256" key="1">
    <source>
        <dbReference type="ARBA" id="ARBA00004498"/>
    </source>
</evidence>
<organism evidence="9 10">
    <name type="scientific">Papilio xuthus</name>
    <name type="common">Asian swallowtail butterfly</name>
    <dbReference type="NCBI Taxonomy" id="66420"/>
    <lineage>
        <taxon>Eukaryota</taxon>
        <taxon>Metazoa</taxon>
        <taxon>Ecdysozoa</taxon>
        <taxon>Arthropoda</taxon>
        <taxon>Hexapoda</taxon>
        <taxon>Insecta</taxon>
        <taxon>Pterygota</taxon>
        <taxon>Neoptera</taxon>
        <taxon>Endopterygota</taxon>
        <taxon>Lepidoptera</taxon>
        <taxon>Glossata</taxon>
        <taxon>Ditrysia</taxon>
        <taxon>Papilionoidea</taxon>
        <taxon>Papilionidae</taxon>
        <taxon>Papilioninae</taxon>
        <taxon>Papilio</taxon>
    </lineage>
</organism>
<dbReference type="PRINTS" id="PR01349">
    <property type="entry name" value="WNTPROTEIN"/>
</dbReference>
<keyword evidence="3 8" id="KW-0217">Developmental protein</keyword>
<dbReference type="GO" id="GO:0005109">
    <property type="term" value="F:frizzled binding"/>
    <property type="evidence" value="ECO:0007669"/>
    <property type="project" value="TreeGrafter"/>
</dbReference>
<dbReference type="Pfam" id="PF00110">
    <property type="entry name" value="wnt"/>
    <property type="match status" value="1"/>
</dbReference>
<evidence type="ECO:0000256" key="8">
    <source>
        <dbReference type="RuleBase" id="RU003500"/>
    </source>
</evidence>
<dbReference type="GO" id="GO:0005125">
    <property type="term" value="F:cytokine activity"/>
    <property type="evidence" value="ECO:0007669"/>
    <property type="project" value="TreeGrafter"/>
</dbReference>
<protein>
    <recommendedName>
        <fullName evidence="8">Protein Wnt</fullName>
    </recommendedName>
</protein>
<comment type="subcellular location">
    <subcellularLocation>
        <location evidence="1 8">Secreted</location>
        <location evidence="1 8">Extracellular space</location>
        <location evidence="1 8">Extracellular matrix</location>
    </subcellularLocation>
</comment>
<sequence length="152" mass="16919">MAKRIVNHWVMCNTQAQGCNTLWKKSTTADHCFRESAFLYALTSAGVTHAIARACAQGRLLSCGCDSLGYRTSHDPRGRTRANKWEWSGCSHNLAYGIEFTKKFLDVREQVDDLQSKINVHNNNAGRTVIISSLYDPTEGHGAYPKLGLTMP</sequence>